<proteinExistence type="predicted"/>
<sequence length="168" mass="19506">MAQQFALGYYYVSPEDDERMTTFGEVSGDSLNTLVTQYIRGWIGRKRDYYLNLAKLDAQARELTSEQWVDIMLSEGTKGLPPYKTPIIRVEGNPLRDVALLPVEEMVKRQLNYIVLAEQNICLLRIAVLYDGDSLVRYVSRIVKEHLARNWETLYLPQVQANQTKVWF</sequence>
<dbReference type="AlphaFoldDB" id="A0A2H6LR37"/>
<gene>
    <name evidence="1" type="ORF">NCWK1_5460</name>
</gene>
<reference evidence="2" key="1">
    <citation type="journal article" date="2018" name="Genome Announc.">
        <title>Draft Genome Sequence of the Nitrogen-Fixing and Hormogonia-Inducing Cyanobacterium Nostoc cycadae Strain WK-1, Isolated from the Coralloid Roots of Cycas revoluta.</title>
        <authorList>
            <person name="Kanesaki Y."/>
            <person name="Hirose M."/>
            <person name="Hirose Y."/>
            <person name="Fujisawa T."/>
            <person name="Nakamura Y."/>
            <person name="Watanabe S."/>
            <person name="Matsunaga S."/>
            <person name="Uchida H."/>
            <person name="Murakami A."/>
        </authorList>
    </citation>
    <scope>NUCLEOTIDE SEQUENCE [LARGE SCALE GENOMIC DNA]</scope>
    <source>
        <strain evidence="2">WK-1</strain>
    </source>
</reference>
<dbReference type="EMBL" id="BDGE01000116">
    <property type="protein sequence ID" value="GBE95672.1"/>
    <property type="molecule type" value="Genomic_DNA"/>
</dbReference>
<dbReference type="RefSeq" id="WP_103127002.1">
    <property type="nucleotide sequence ID" value="NZ_DF978456.1"/>
</dbReference>
<accession>A0A2H6LR37</accession>
<name>A0A2H6LR37_9NOSO</name>
<keyword evidence="2" id="KW-1185">Reference proteome</keyword>
<protein>
    <submittedName>
        <fullName evidence="1">Uncharacterized protein</fullName>
    </submittedName>
</protein>
<comment type="caution">
    <text evidence="1">The sequence shown here is derived from an EMBL/GenBank/DDBJ whole genome shotgun (WGS) entry which is preliminary data.</text>
</comment>
<evidence type="ECO:0000313" key="1">
    <source>
        <dbReference type="EMBL" id="GBE95672.1"/>
    </source>
</evidence>
<dbReference type="Proteomes" id="UP000236527">
    <property type="component" value="Unassembled WGS sequence"/>
</dbReference>
<evidence type="ECO:0000313" key="2">
    <source>
        <dbReference type="Proteomes" id="UP000236527"/>
    </source>
</evidence>
<organism evidence="1 2">
    <name type="scientific">Nostoc cycadae WK-1</name>
    <dbReference type="NCBI Taxonomy" id="1861711"/>
    <lineage>
        <taxon>Bacteria</taxon>
        <taxon>Bacillati</taxon>
        <taxon>Cyanobacteriota</taxon>
        <taxon>Cyanophyceae</taxon>
        <taxon>Nostocales</taxon>
        <taxon>Nostocaceae</taxon>
        <taxon>Nostoc</taxon>
    </lineage>
</organism>